<dbReference type="RefSeq" id="WP_034242786.1">
    <property type="nucleotide sequence ID" value="NZ_AQRA01000006.1"/>
</dbReference>
<evidence type="ECO:0000259" key="1">
    <source>
        <dbReference type="Pfam" id="PF01551"/>
    </source>
</evidence>
<keyword evidence="3" id="KW-1185">Reference proteome</keyword>
<dbReference type="eggNOG" id="COG0739">
    <property type="taxonomic scope" value="Bacteria"/>
</dbReference>
<name>A0A023BSP8_9FLAO</name>
<gene>
    <name evidence="2" type="ORF">ATO12_18510</name>
</gene>
<dbReference type="PANTHER" id="PTHR21666">
    <property type="entry name" value="PEPTIDASE-RELATED"/>
    <property type="match status" value="1"/>
</dbReference>
<comment type="caution">
    <text evidence="2">The sequence shown here is derived from an EMBL/GenBank/DDBJ whole genome shotgun (WGS) entry which is preliminary data.</text>
</comment>
<dbReference type="SUPFAM" id="SSF51261">
    <property type="entry name" value="Duplicated hybrid motif"/>
    <property type="match status" value="1"/>
</dbReference>
<dbReference type="Pfam" id="PF01551">
    <property type="entry name" value="Peptidase_M23"/>
    <property type="match status" value="1"/>
</dbReference>
<dbReference type="InterPro" id="IPR050570">
    <property type="entry name" value="Cell_wall_metabolism_enzyme"/>
</dbReference>
<dbReference type="PANTHER" id="PTHR21666:SF270">
    <property type="entry name" value="MUREIN HYDROLASE ACTIVATOR ENVC"/>
    <property type="match status" value="1"/>
</dbReference>
<protein>
    <recommendedName>
        <fullName evidence="1">M23ase beta-sheet core domain-containing protein</fullName>
    </recommendedName>
</protein>
<reference evidence="2 3" key="1">
    <citation type="submission" date="2014-04" db="EMBL/GenBank/DDBJ databases">
        <title>Aquimarina sp. 22II-S11-z7 Genome Sequencing.</title>
        <authorList>
            <person name="Lai Q."/>
        </authorList>
    </citation>
    <scope>NUCLEOTIDE SEQUENCE [LARGE SCALE GENOMIC DNA]</scope>
    <source>
        <strain evidence="2 3">22II-S11-z7</strain>
    </source>
</reference>
<dbReference type="CDD" id="cd12797">
    <property type="entry name" value="M23_peptidase"/>
    <property type="match status" value="1"/>
</dbReference>
<proteinExistence type="predicted"/>
<dbReference type="InterPro" id="IPR011055">
    <property type="entry name" value="Dup_hybrid_motif"/>
</dbReference>
<dbReference type="Gene3D" id="2.70.70.10">
    <property type="entry name" value="Glucose Permease (Domain IIA)"/>
    <property type="match status" value="1"/>
</dbReference>
<dbReference type="Proteomes" id="UP000023541">
    <property type="component" value="Unassembled WGS sequence"/>
</dbReference>
<evidence type="ECO:0000313" key="2">
    <source>
        <dbReference type="EMBL" id="EZH73010.1"/>
    </source>
</evidence>
<dbReference type="InterPro" id="IPR016047">
    <property type="entry name" value="M23ase_b-sheet_dom"/>
</dbReference>
<dbReference type="EMBL" id="AQRA01000006">
    <property type="protein sequence ID" value="EZH73010.1"/>
    <property type="molecule type" value="Genomic_DNA"/>
</dbReference>
<dbReference type="GO" id="GO:0004222">
    <property type="term" value="F:metalloendopeptidase activity"/>
    <property type="evidence" value="ECO:0007669"/>
    <property type="project" value="TreeGrafter"/>
</dbReference>
<feature type="domain" description="M23ase beta-sheet core" evidence="1">
    <location>
        <begin position="138"/>
        <end position="234"/>
    </location>
</feature>
<evidence type="ECO:0000313" key="3">
    <source>
        <dbReference type="Proteomes" id="UP000023541"/>
    </source>
</evidence>
<dbReference type="OrthoDB" id="9809488at2"/>
<accession>A0A023BSP8</accession>
<sequence>MKGTLLLIFCLFSIGMFSQDNFKLYYEETENGFKILADNDEYTPVSAKIDFRLENLTSTNGSDKVFVVPAKTKRHTITDLKVIDRKKRIKLGYESIYNHGNHNQKKYDTSFKYYLPFKKGEEYWLSQGYNGATSHQNENALDFKMPVGTKIYAARDGVVVDIEESFSKSCTSADCAKYNNFILVYHSDGTFAEYTHIKKNGAQVNIGDQIKIGQFIGYSGDVGWATGPHLHFIVFFQRLKERITLKTKFLTGKGKQAIALKEKEKYRREY</sequence>
<dbReference type="AlphaFoldDB" id="A0A023BSP8"/>
<organism evidence="2 3">
    <name type="scientific">Aquimarina atlantica</name>
    <dbReference type="NCBI Taxonomy" id="1317122"/>
    <lineage>
        <taxon>Bacteria</taxon>
        <taxon>Pseudomonadati</taxon>
        <taxon>Bacteroidota</taxon>
        <taxon>Flavobacteriia</taxon>
        <taxon>Flavobacteriales</taxon>
        <taxon>Flavobacteriaceae</taxon>
        <taxon>Aquimarina</taxon>
    </lineage>
</organism>
<dbReference type="STRING" id="1317122.ATO12_18510"/>